<dbReference type="FunFam" id="1.25.40.10:FF:000090">
    <property type="entry name" value="Pentatricopeptide repeat-containing protein, chloroplastic"/>
    <property type="match status" value="1"/>
</dbReference>
<evidence type="ECO:0000256" key="3">
    <source>
        <dbReference type="ARBA" id="ARBA00061659"/>
    </source>
</evidence>
<dbReference type="Pfam" id="PF12854">
    <property type="entry name" value="PPR_1"/>
    <property type="match status" value="1"/>
</dbReference>
<organism evidence="6 7">
    <name type="scientific">Punica granatum</name>
    <name type="common">Pomegranate</name>
    <dbReference type="NCBI Taxonomy" id="22663"/>
    <lineage>
        <taxon>Eukaryota</taxon>
        <taxon>Viridiplantae</taxon>
        <taxon>Streptophyta</taxon>
        <taxon>Embryophyta</taxon>
        <taxon>Tracheophyta</taxon>
        <taxon>Spermatophyta</taxon>
        <taxon>Magnoliopsida</taxon>
        <taxon>eudicotyledons</taxon>
        <taxon>Gunneridae</taxon>
        <taxon>Pentapetalae</taxon>
        <taxon>rosids</taxon>
        <taxon>malvids</taxon>
        <taxon>Myrtales</taxon>
        <taxon>Lythraceae</taxon>
        <taxon>Punica</taxon>
    </lineage>
</organism>
<name>A0A218WGN6_PUNGR</name>
<evidence type="ECO:0000256" key="1">
    <source>
        <dbReference type="ARBA" id="ARBA00006643"/>
    </source>
</evidence>
<evidence type="ECO:0000259" key="5">
    <source>
        <dbReference type="Pfam" id="PF14432"/>
    </source>
</evidence>
<dbReference type="GO" id="GO:0009451">
    <property type="term" value="P:RNA modification"/>
    <property type="evidence" value="ECO:0007669"/>
    <property type="project" value="InterPro"/>
</dbReference>
<dbReference type="InterPro" id="IPR032867">
    <property type="entry name" value="DYW_dom"/>
</dbReference>
<evidence type="ECO:0000313" key="6">
    <source>
        <dbReference type="EMBL" id="OWM71391.1"/>
    </source>
</evidence>
<dbReference type="Pfam" id="PF01535">
    <property type="entry name" value="PPR"/>
    <property type="match status" value="7"/>
</dbReference>
<proteinExistence type="inferred from homology"/>
<sequence length="814" mass="90676">MKLWSRGRRLLSTCCSLRASRHADVDPPVDARIIKTGFDPRTCSSNFRISNMLARGDLTGARQVFDGMRNKNTVSINVMISGYAKAGDLASARALFDSMDERTAVTWTIMIGGYSHHDRADEAFELFTEMLRSGMGPDYVTFATLLSGFNSAGAACHLVQVHGLVVKLGFGSVQIVGNSLLDSYCKVGHVDLARQLFKEMPGRDAVSFNALITGYSNEGLFKEAIRLFMKLLKSGCRPSEFTFASVLAAGSGLGELAFGQHIHGIVIKMNFLQNVFLGNALLDFYSKHDQIRDARKLFEEMPEIDDVSYNILIAGYAWVGEVRACKEIFRGLQSTRYGGRHFPFAPLLSLAANTCDLEMGRQIHSQTIVTTADSELQVENALIDMYAKCGKFNEAEILFTNLPYKNSVPWTALISAYVQNGLHEEALKLFVKMNRDDVGPDQATFASVLKACASLASALLGNQLHSCLVKSGFLSNVYAGSALLDVYAKCGLMKEAIKTFDQMPTRNIISWNAMLTAYAHGDGKATISAFEEMVQLGYVPDSISFLNVLSACSHSGLVEEGLKYFDMMNRDYKHIVKREHYACALDVLFRAGRFDEAEELMSQMPYDPDEITWVSVLNSCRIYKNEKLALKAEAALFKMEGLRDAGPHVNLSNIYAAAGRWDDVARVKKAQRERGIKKILACSWVEVKHRTHVFAANDNNHPEIWQIRRKLDELGEKMEQEGYKPDPSCTLHNVDEEIRIASLKYHSERLAIAYALISTPEGSPIVVVKNLRTCTDCHAAIKVMSKVVAREITVRDTSRFHHFSHGVCSCMDYW</sequence>
<dbReference type="PANTHER" id="PTHR47926:SF475">
    <property type="entry name" value="DYW DOMAIN-CONTAINING PROTEIN"/>
    <property type="match status" value="1"/>
</dbReference>
<feature type="repeat" description="PPR" evidence="4">
    <location>
        <begin position="103"/>
        <end position="137"/>
    </location>
</feature>
<dbReference type="Pfam" id="PF20431">
    <property type="entry name" value="E_motif"/>
    <property type="match status" value="1"/>
</dbReference>
<protein>
    <recommendedName>
        <fullName evidence="5">DYW domain-containing protein</fullName>
    </recommendedName>
</protein>
<dbReference type="InterPro" id="IPR011990">
    <property type="entry name" value="TPR-like_helical_dom_sf"/>
</dbReference>
<dbReference type="PANTHER" id="PTHR47926">
    <property type="entry name" value="PENTATRICOPEPTIDE REPEAT-CONTAINING PROTEIN"/>
    <property type="match status" value="1"/>
</dbReference>
<comment type="similarity">
    <text evidence="1">Belongs to the PPR family. PCMP-H subfamily.</text>
</comment>
<dbReference type="Gene3D" id="1.25.40.10">
    <property type="entry name" value="Tetratricopeptide repeat domain"/>
    <property type="match status" value="6"/>
</dbReference>
<dbReference type="EMBL" id="MTKT01004399">
    <property type="protein sequence ID" value="OWM71391.1"/>
    <property type="molecule type" value="Genomic_DNA"/>
</dbReference>
<feature type="repeat" description="PPR" evidence="4">
    <location>
        <begin position="406"/>
        <end position="440"/>
    </location>
</feature>
<dbReference type="FunFam" id="1.25.40.10:FF:000196">
    <property type="entry name" value="Pentatricopeptide repeat-containing protein At4g14850"/>
    <property type="match status" value="1"/>
</dbReference>
<dbReference type="GO" id="GO:0003723">
    <property type="term" value="F:RNA binding"/>
    <property type="evidence" value="ECO:0007669"/>
    <property type="project" value="InterPro"/>
</dbReference>
<evidence type="ECO:0000256" key="2">
    <source>
        <dbReference type="ARBA" id="ARBA00022737"/>
    </source>
</evidence>
<evidence type="ECO:0000313" key="7">
    <source>
        <dbReference type="Proteomes" id="UP000197138"/>
    </source>
</evidence>
<comment type="caution">
    <text evidence="6">The sequence shown here is derived from an EMBL/GenBank/DDBJ whole genome shotgun (WGS) entry which is preliminary data.</text>
</comment>
<feature type="domain" description="DYW" evidence="5">
    <location>
        <begin position="722"/>
        <end position="814"/>
    </location>
</feature>
<feature type="repeat" description="PPR" evidence="4">
    <location>
        <begin position="204"/>
        <end position="238"/>
    </location>
</feature>
<feature type="repeat" description="PPR" evidence="4">
    <location>
        <begin position="72"/>
        <end position="102"/>
    </location>
</feature>
<evidence type="ECO:0000256" key="4">
    <source>
        <dbReference type="PROSITE-ProRule" id="PRU00708"/>
    </source>
</evidence>
<dbReference type="Pfam" id="PF13041">
    <property type="entry name" value="PPR_2"/>
    <property type="match status" value="3"/>
</dbReference>
<comment type="similarity">
    <text evidence="3">Belongs to the PPR family. PCMP-E subfamily.</text>
</comment>
<dbReference type="FunFam" id="1.25.40.10:FF:000227">
    <property type="entry name" value="Pentatricopeptide repeat-containing protein At3g13880"/>
    <property type="match status" value="1"/>
</dbReference>
<feature type="repeat" description="PPR" evidence="4">
    <location>
        <begin position="476"/>
        <end position="510"/>
    </location>
</feature>
<accession>A0A218WGN6</accession>
<gene>
    <name evidence="6" type="ORF">CDL15_Pgr005578</name>
</gene>
<dbReference type="GO" id="GO:0008270">
    <property type="term" value="F:zinc ion binding"/>
    <property type="evidence" value="ECO:0007669"/>
    <property type="project" value="InterPro"/>
</dbReference>
<reference evidence="7" key="1">
    <citation type="journal article" date="2017" name="Plant J.">
        <title>The pomegranate (Punica granatum L.) genome and the genomics of punicalagin biosynthesis.</title>
        <authorList>
            <person name="Qin G."/>
            <person name="Xu C."/>
            <person name="Ming R."/>
            <person name="Tang H."/>
            <person name="Guyot R."/>
            <person name="Kramer E.M."/>
            <person name="Hu Y."/>
            <person name="Yi X."/>
            <person name="Qi Y."/>
            <person name="Xu X."/>
            <person name="Gao Z."/>
            <person name="Pan H."/>
            <person name="Jian J."/>
            <person name="Tian Y."/>
            <person name="Yue Z."/>
            <person name="Xu Y."/>
        </authorList>
    </citation>
    <scope>NUCLEOTIDE SEQUENCE [LARGE SCALE GENOMIC DNA]</scope>
    <source>
        <strain evidence="7">cv. Dabenzi</strain>
    </source>
</reference>
<dbReference type="InterPro" id="IPR046848">
    <property type="entry name" value="E_motif"/>
</dbReference>
<dbReference type="Pfam" id="PF14432">
    <property type="entry name" value="DYW_deaminase"/>
    <property type="match status" value="1"/>
</dbReference>
<dbReference type="PROSITE" id="PS51375">
    <property type="entry name" value="PPR"/>
    <property type="match status" value="5"/>
</dbReference>
<dbReference type="AlphaFoldDB" id="A0A218WGN6"/>
<dbReference type="Proteomes" id="UP000197138">
    <property type="component" value="Unassembled WGS sequence"/>
</dbReference>
<keyword evidence="2" id="KW-0677">Repeat</keyword>
<dbReference type="InterPro" id="IPR002885">
    <property type="entry name" value="PPR_rpt"/>
</dbReference>
<dbReference type="NCBIfam" id="TIGR00756">
    <property type="entry name" value="PPR"/>
    <property type="match status" value="5"/>
</dbReference>
<dbReference type="InterPro" id="IPR046960">
    <property type="entry name" value="PPR_At4g14850-like_plant"/>
</dbReference>